<evidence type="ECO:0000313" key="8">
    <source>
        <dbReference type="Proteomes" id="UP000030645"/>
    </source>
</evidence>
<proteinExistence type="predicted"/>
<dbReference type="InterPro" id="IPR015300">
    <property type="entry name" value="DNA-bd_pseudobarrel_sf"/>
</dbReference>
<dbReference type="GO" id="GO:0003677">
    <property type="term" value="F:DNA binding"/>
    <property type="evidence" value="ECO:0007669"/>
    <property type="project" value="UniProtKB-KW"/>
</dbReference>
<dbReference type="EMBL" id="KE343928">
    <property type="protein sequence ID" value="EXB46712.1"/>
    <property type="molecule type" value="Genomic_DNA"/>
</dbReference>
<feature type="domain" description="TF-B3" evidence="6">
    <location>
        <begin position="1"/>
        <end position="95"/>
    </location>
</feature>
<dbReference type="CDD" id="cd10017">
    <property type="entry name" value="B3_DNA"/>
    <property type="match status" value="1"/>
</dbReference>
<evidence type="ECO:0000256" key="4">
    <source>
        <dbReference type="ARBA" id="ARBA00023163"/>
    </source>
</evidence>
<evidence type="ECO:0000313" key="7">
    <source>
        <dbReference type="EMBL" id="EXB46712.1"/>
    </source>
</evidence>
<keyword evidence="8" id="KW-1185">Reference proteome</keyword>
<dbReference type="Proteomes" id="UP000030645">
    <property type="component" value="Unassembled WGS sequence"/>
</dbReference>
<dbReference type="AlphaFoldDB" id="W9QX63"/>
<keyword evidence="5" id="KW-0539">Nucleus</keyword>
<comment type="subcellular location">
    <subcellularLocation>
        <location evidence="1">Nucleus</location>
    </subcellularLocation>
</comment>
<keyword evidence="3" id="KW-0238">DNA-binding</keyword>
<accession>W9QX63</accession>
<keyword evidence="2" id="KW-0805">Transcription regulation</keyword>
<dbReference type="eggNOG" id="ENOG502SWTE">
    <property type="taxonomic scope" value="Eukaryota"/>
</dbReference>
<evidence type="ECO:0000256" key="2">
    <source>
        <dbReference type="ARBA" id="ARBA00023015"/>
    </source>
</evidence>
<organism evidence="7 8">
    <name type="scientific">Morus notabilis</name>
    <dbReference type="NCBI Taxonomy" id="981085"/>
    <lineage>
        <taxon>Eukaryota</taxon>
        <taxon>Viridiplantae</taxon>
        <taxon>Streptophyta</taxon>
        <taxon>Embryophyta</taxon>
        <taxon>Tracheophyta</taxon>
        <taxon>Spermatophyta</taxon>
        <taxon>Magnoliopsida</taxon>
        <taxon>eudicotyledons</taxon>
        <taxon>Gunneridae</taxon>
        <taxon>Pentapetalae</taxon>
        <taxon>rosids</taxon>
        <taxon>fabids</taxon>
        <taxon>Rosales</taxon>
        <taxon>Moraceae</taxon>
        <taxon>Moreae</taxon>
        <taxon>Morus</taxon>
    </lineage>
</organism>
<name>W9QX63_9ROSA</name>
<gene>
    <name evidence="7" type="ORF">L484_001540</name>
</gene>
<dbReference type="Gene3D" id="2.40.330.10">
    <property type="entry name" value="DNA-binding pseudobarrel domain"/>
    <property type="match status" value="1"/>
</dbReference>
<dbReference type="Pfam" id="PF02362">
    <property type="entry name" value="B3"/>
    <property type="match status" value="1"/>
</dbReference>
<evidence type="ECO:0000256" key="3">
    <source>
        <dbReference type="ARBA" id="ARBA00023125"/>
    </source>
</evidence>
<reference evidence="8" key="1">
    <citation type="submission" date="2013-01" db="EMBL/GenBank/DDBJ databases">
        <title>Draft Genome Sequence of a Mulberry Tree, Morus notabilis C.K. Schneid.</title>
        <authorList>
            <person name="He N."/>
            <person name="Zhao S."/>
        </authorList>
    </citation>
    <scope>NUCLEOTIDE SEQUENCE</scope>
</reference>
<keyword evidence="4" id="KW-0804">Transcription</keyword>
<dbReference type="SUPFAM" id="SSF101936">
    <property type="entry name" value="DNA-binding pseudobarrel domain"/>
    <property type="match status" value="1"/>
</dbReference>
<dbReference type="InterPro" id="IPR003340">
    <property type="entry name" value="B3_DNA-bd"/>
</dbReference>
<dbReference type="GO" id="GO:0005634">
    <property type="term" value="C:nucleus"/>
    <property type="evidence" value="ECO:0007669"/>
    <property type="project" value="UniProtKB-SubCell"/>
</dbReference>
<sequence>MKREFSVPVKWLGILPDFGGGHEVVVEAVDGKGYYWDFHCVIRKGEGTSKPVFQSRGWLKFVNKKGLQVGDKITLYKKEDRFRGTKYKIRAQKRNGEGMWVDV</sequence>
<protein>
    <recommendedName>
        <fullName evidence="6">TF-B3 domain-containing protein</fullName>
    </recommendedName>
</protein>
<dbReference type="PROSITE" id="PS50863">
    <property type="entry name" value="B3"/>
    <property type="match status" value="1"/>
</dbReference>
<evidence type="ECO:0000256" key="1">
    <source>
        <dbReference type="ARBA" id="ARBA00004123"/>
    </source>
</evidence>
<evidence type="ECO:0000259" key="6">
    <source>
        <dbReference type="PROSITE" id="PS50863"/>
    </source>
</evidence>
<evidence type="ECO:0000256" key="5">
    <source>
        <dbReference type="ARBA" id="ARBA00023242"/>
    </source>
</evidence>